<gene>
    <name evidence="1" type="ORF">GCM10010315_41170</name>
</gene>
<organism evidence="1 2">
    <name type="scientific">Streptomyces luteosporeus</name>
    <dbReference type="NCBI Taxonomy" id="173856"/>
    <lineage>
        <taxon>Bacteria</taxon>
        <taxon>Bacillati</taxon>
        <taxon>Actinomycetota</taxon>
        <taxon>Actinomycetes</taxon>
        <taxon>Kitasatosporales</taxon>
        <taxon>Streptomycetaceae</taxon>
        <taxon>Streptomyces</taxon>
    </lineage>
</organism>
<accession>A0ABN3TXC3</accession>
<reference evidence="1 2" key="1">
    <citation type="journal article" date="2019" name="Int. J. Syst. Evol. Microbiol.">
        <title>The Global Catalogue of Microorganisms (GCM) 10K type strain sequencing project: providing services to taxonomists for standard genome sequencing and annotation.</title>
        <authorList>
            <consortium name="The Broad Institute Genomics Platform"/>
            <consortium name="The Broad Institute Genome Sequencing Center for Infectious Disease"/>
            <person name="Wu L."/>
            <person name="Ma J."/>
        </authorList>
    </citation>
    <scope>NUCLEOTIDE SEQUENCE [LARGE SCALE GENOMIC DNA]</scope>
    <source>
        <strain evidence="1 2">JCM 4542</strain>
    </source>
</reference>
<sequence>MTPTTTATTAAASVMSAGEALTLADPFTSFGFAPDRYAEICFYRCRDCGARGPVGRALLDGDFRHLPPAEQAAHLAHRPLRHCGPRVLRPHHALPRPRPVAIRVYVSPITSRAALLGERRRNVRGAPFREPRFASMEAPAGGTEPQVVKTLTGQNIDRTVEV</sequence>
<evidence type="ECO:0000313" key="2">
    <source>
        <dbReference type="Proteomes" id="UP001500886"/>
    </source>
</evidence>
<dbReference type="EMBL" id="BAAASL010000015">
    <property type="protein sequence ID" value="GAA2720538.1"/>
    <property type="molecule type" value="Genomic_DNA"/>
</dbReference>
<dbReference type="Proteomes" id="UP001500886">
    <property type="component" value="Unassembled WGS sequence"/>
</dbReference>
<protein>
    <submittedName>
        <fullName evidence="1">Uncharacterized protein</fullName>
    </submittedName>
</protein>
<comment type="caution">
    <text evidence="1">The sequence shown here is derived from an EMBL/GenBank/DDBJ whole genome shotgun (WGS) entry which is preliminary data.</text>
</comment>
<keyword evidence="2" id="KW-1185">Reference proteome</keyword>
<proteinExistence type="predicted"/>
<evidence type="ECO:0000313" key="1">
    <source>
        <dbReference type="EMBL" id="GAA2720538.1"/>
    </source>
</evidence>
<name>A0ABN3TXC3_9ACTN</name>